<name>A0ABW8Z4L1_9BURK</name>
<dbReference type="Gene3D" id="4.10.320.10">
    <property type="entry name" value="E3-binding domain"/>
    <property type="match status" value="1"/>
</dbReference>
<evidence type="ECO:0000256" key="4">
    <source>
        <dbReference type="ARBA" id="ARBA00022737"/>
    </source>
</evidence>
<organism evidence="12 13">
    <name type="scientific">Herbaspirillum rhizosphaerae</name>
    <dbReference type="NCBI Taxonomy" id="346179"/>
    <lineage>
        <taxon>Bacteria</taxon>
        <taxon>Pseudomonadati</taxon>
        <taxon>Pseudomonadota</taxon>
        <taxon>Betaproteobacteria</taxon>
        <taxon>Burkholderiales</taxon>
        <taxon>Oxalobacteraceae</taxon>
        <taxon>Herbaspirillum</taxon>
    </lineage>
</organism>
<evidence type="ECO:0000256" key="2">
    <source>
        <dbReference type="ARBA" id="ARBA00011484"/>
    </source>
</evidence>
<dbReference type="PROSITE" id="PS50968">
    <property type="entry name" value="BIOTINYL_LIPOYL"/>
    <property type="match status" value="2"/>
</dbReference>
<proteinExistence type="inferred from homology"/>
<dbReference type="PROSITE" id="PS00189">
    <property type="entry name" value="LIPOYL"/>
    <property type="match status" value="2"/>
</dbReference>
<comment type="caution">
    <text evidence="12">The sequence shown here is derived from an EMBL/GenBank/DDBJ whole genome shotgun (WGS) entry which is preliminary data.</text>
</comment>
<dbReference type="InterPro" id="IPR004167">
    <property type="entry name" value="PSBD"/>
</dbReference>
<dbReference type="Gene3D" id="3.30.559.10">
    <property type="entry name" value="Chloramphenicol acetyltransferase-like domain"/>
    <property type="match status" value="1"/>
</dbReference>
<evidence type="ECO:0000313" key="12">
    <source>
        <dbReference type="EMBL" id="MFL9877984.1"/>
    </source>
</evidence>
<feature type="domain" description="Lipoyl-binding" evidence="10">
    <location>
        <begin position="123"/>
        <end position="197"/>
    </location>
</feature>
<comment type="function">
    <text evidence="7">The pyruvate dehydrogenase complex catalyzes the overall conversion of pyruvate to acetyl-CoA and CO(2). It contains multiple copies of three enzymatic components: pyruvate dehydrogenase (E1), dihydrolipoamide acetyltransferase (E2) and lipoamide dehydrogenase (E3).</text>
</comment>
<dbReference type="EMBL" id="JAQQFR010000003">
    <property type="protein sequence ID" value="MFL9877984.1"/>
    <property type="molecule type" value="Genomic_DNA"/>
</dbReference>
<accession>A0ABW8Z4L1</accession>
<comment type="similarity">
    <text evidence="1 9">Belongs to the 2-oxoacid dehydrogenase family.</text>
</comment>
<dbReference type="InterPro" id="IPR000089">
    <property type="entry name" value="Biotin_lipoyl"/>
</dbReference>
<dbReference type="Gene3D" id="2.40.50.100">
    <property type="match status" value="2"/>
</dbReference>
<dbReference type="PANTHER" id="PTHR43178:SF2">
    <property type="entry name" value="DIHYDROLIPOYLLYSINE-RESIDUE ACETYLTRANSFERASE COMPONENT OF PYRUVATE DEHYDROGENASE COMPLEX"/>
    <property type="match status" value="1"/>
</dbReference>
<dbReference type="PROSITE" id="PS51826">
    <property type="entry name" value="PSBD"/>
    <property type="match status" value="1"/>
</dbReference>
<dbReference type="InterPro" id="IPR006256">
    <property type="entry name" value="AcTrfase_Pyrv_DH_cplx"/>
</dbReference>
<keyword evidence="13" id="KW-1185">Reference proteome</keyword>
<evidence type="ECO:0000256" key="8">
    <source>
        <dbReference type="ARBA" id="ARBA00048370"/>
    </source>
</evidence>
<evidence type="ECO:0000313" key="13">
    <source>
        <dbReference type="Proteomes" id="UP001629214"/>
    </source>
</evidence>
<sequence length="560" mass="57187">MSQIEVKVPDIGDFKEVEVIEVLVKVGDTIKVEQSLLTVESDKASMEIPSSHAGVVKEIRVKLGDKVAEGSVVVIVDAEGAGAATAPAAAPAAAAAAAAPAAATASTPAPAAPAAAPAASGGLQDILVPDIGDFAEVEVIELLVKVGDTVKIEQSLLTVESDKASMEIPSSHAGVIKELKVKIGDKVAKGSLVAVVEATGGAAAPAPAAAAPVPAAPAPTAAAAPASAPAVAATAAPAMAVASVTPGAANKSHASPSVRKFARELGVDLTRVVGTGPKNRIVQEDIQKFVKAALAGGAGTAASAPAKNGGGTGMDLLPWPSLDFSKFGPTELLPLSRIKKISGPNLHRNWVMIPHVTQFDEADVTELEEFRKSSNDAYAKAKSPVKLTMLAFVIKASVAALKKFPAFNSSLDAKGENLILKQYYNIGFAADTPNGLVVPVIKNADQKTIGQIATEMGELSAQARDGKLKPADMQGATFTISSLGGIGGTAFTPIINAPEVAILGLSKSITKPVWDGKQFVPRLMLPTSLSYDHRVVDGAMGARFSAYLAEVLGDLRKSLL</sequence>
<keyword evidence="3 9" id="KW-0808">Transferase</keyword>
<keyword evidence="6 9" id="KW-0012">Acyltransferase</keyword>
<dbReference type="InterPro" id="IPR050743">
    <property type="entry name" value="2-oxoacid_DH_E2_comp"/>
</dbReference>
<comment type="catalytic activity">
    <reaction evidence="8 9">
        <text>N(6)-[(R)-dihydrolipoyl]-L-lysyl-[protein] + acetyl-CoA = N(6)-[(R)-S(8)-acetyldihydrolipoyl]-L-lysyl-[protein] + CoA</text>
        <dbReference type="Rhea" id="RHEA:17017"/>
        <dbReference type="Rhea" id="RHEA-COMP:10475"/>
        <dbReference type="Rhea" id="RHEA-COMP:10478"/>
        <dbReference type="ChEBI" id="CHEBI:57287"/>
        <dbReference type="ChEBI" id="CHEBI:57288"/>
        <dbReference type="ChEBI" id="CHEBI:83100"/>
        <dbReference type="ChEBI" id="CHEBI:83111"/>
        <dbReference type="EC" id="2.3.1.12"/>
    </reaction>
</comment>
<dbReference type="Pfam" id="PF02817">
    <property type="entry name" value="E3_binding"/>
    <property type="match status" value="1"/>
</dbReference>
<keyword evidence="4" id="KW-0677">Repeat</keyword>
<feature type="domain" description="Peripheral subunit-binding (PSBD)" evidence="11">
    <location>
        <begin position="253"/>
        <end position="290"/>
    </location>
</feature>
<dbReference type="SUPFAM" id="SSF52777">
    <property type="entry name" value="CoA-dependent acyltransferases"/>
    <property type="match status" value="1"/>
</dbReference>
<dbReference type="RefSeq" id="WP_408166584.1">
    <property type="nucleotide sequence ID" value="NZ_JAQQFR010000003.1"/>
</dbReference>
<evidence type="ECO:0000256" key="3">
    <source>
        <dbReference type="ARBA" id="ARBA00022679"/>
    </source>
</evidence>
<dbReference type="GO" id="GO:0004742">
    <property type="term" value="F:dihydrolipoyllysine-residue acetyltransferase activity"/>
    <property type="evidence" value="ECO:0007669"/>
    <property type="project" value="UniProtKB-EC"/>
</dbReference>
<dbReference type="Pfam" id="PF00364">
    <property type="entry name" value="Biotin_lipoyl"/>
    <property type="match status" value="2"/>
</dbReference>
<comment type="cofactor">
    <cofactor evidence="9">
        <name>(R)-lipoate</name>
        <dbReference type="ChEBI" id="CHEBI:83088"/>
    </cofactor>
    <text evidence="9">Binds 2 lipoyl cofactors covalently.</text>
</comment>
<evidence type="ECO:0000256" key="5">
    <source>
        <dbReference type="ARBA" id="ARBA00022823"/>
    </source>
</evidence>
<dbReference type="CDD" id="cd06849">
    <property type="entry name" value="lipoyl_domain"/>
    <property type="match status" value="2"/>
</dbReference>
<dbReference type="Pfam" id="PF00198">
    <property type="entry name" value="2-oxoacid_dh"/>
    <property type="match status" value="1"/>
</dbReference>
<dbReference type="SUPFAM" id="SSF51230">
    <property type="entry name" value="Single hybrid motif"/>
    <property type="match status" value="2"/>
</dbReference>
<feature type="domain" description="Lipoyl-binding" evidence="10">
    <location>
        <begin position="3"/>
        <end position="77"/>
    </location>
</feature>
<dbReference type="NCBIfam" id="TIGR01348">
    <property type="entry name" value="PDHac_trf_long"/>
    <property type="match status" value="1"/>
</dbReference>
<dbReference type="InterPro" id="IPR036625">
    <property type="entry name" value="E3-bd_dom_sf"/>
</dbReference>
<dbReference type="SUPFAM" id="SSF47005">
    <property type="entry name" value="Peripheral subunit-binding domain of 2-oxo acid dehydrogenase complex"/>
    <property type="match status" value="1"/>
</dbReference>
<evidence type="ECO:0000256" key="1">
    <source>
        <dbReference type="ARBA" id="ARBA00007317"/>
    </source>
</evidence>
<dbReference type="PANTHER" id="PTHR43178">
    <property type="entry name" value="DIHYDROLIPOAMIDE ACETYLTRANSFERASE COMPONENT OF PYRUVATE DEHYDROGENASE COMPLEX"/>
    <property type="match status" value="1"/>
</dbReference>
<dbReference type="InterPro" id="IPR001078">
    <property type="entry name" value="2-oxoacid_DH_actylTfrase"/>
</dbReference>
<keyword evidence="5 9" id="KW-0450">Lipoyl</keyword>
<evidence type="ECO:0000256" key="7">
    <source>
        <dbReference type="ARBA" id="ARBA00025211"/>
    </source>
</evidence>
<evidence type="ECO:0000256" key="9">
    <source>
        <dbReference type="RuleBase" id="RU361137"/>
    </source>
</evidence>
<gene>
    <name evidence="12" type="primary">aceF</name>
    <name evidence="12" type="ORF">PQR63_06330</name>
</gene>
<dbReference type="InterPro" id="IPR023213">
    <property type="entry name" value="CAT-like_dom_sf"/>
</dbReference>
<dbReference type="InterPro" id="IPR011053">
    <property type="entry name" value="Single_hybrid_motif"/>
</dbReference>
<protein>
    <recommendedName>
        <fullName evidence="9">Acetyltransferase component of pyruvate dehydrogenase complex</fullName>
        <ecNumber evidence="9">2.3.1.12</ecNumber>
    </recommendedName>
</protein>
<dbReference type="InterPro" id="IPR003016">
    <property type="entry name" value="2-oxoA_DH_lipoyl-BS"/>
</dbReference>
<dbReference type="EC" id="2.3.1.12" evidence="9"/>
<dbReference type="Proteomes" id="UP001629214">
    <property type="component" value="Unassembled WGS sequence"/>
</dbReference>
<evidence type="ECO:0000256" key="6">
    <source>
        <dbReference type="ARBA" id="ARBA00023315"/>
    </source>
</evidence>
<reference evidence="12 13" key="1">
    <citation type="journal article" date="2024" name="Chem. Sci.">
        <title>Discovery of megapolipeptins by genome mining of a Burkholderiales bacteria collection.</title>
        <authorList>
            <person name="Paulo B.S."/>
            <person name="Recchia M.J.J."/>
            <person name="Lee S."/>
            <person name="Fergusson C.H."/>
            <person name="Romanowski S.B."/>
            <person name="Hernandez A."/>
            <person name="Krull N."/>
            <person name="Liu D.Y."/>
            <person name="Cavanagh H."/>
            <person name="Bos A."/>
            <person name="Gray C.A."/>
            <person name="Murphy B.T."/>
            <person name="Linington R.G."/>
            <person name="Eustaquio A.S."/>
        </authorList>
    </citation>
    <scope>NUCLEOTIDE SEQUENCE [LARGE SCALE GENOMIC DNA]</scope>
    <source>
        <strain evidence="12 13">RL21-008-BIB-B</strain>
    </source>
</reference>
<comment type="subunit">
    <text evidence="2 9">Forms a 24-polypeptide structural core with octahedral symmetry.</text>
</comment>
<evidence type="ECO:0000259" key="11">
    <source>
        <dbReference type="PROSITE" id="PS51826"/>
    </source>
</evidence>
<evidence type="ECO:0000259" key="10">
    <source>
        <dbReference type="PROSITE" id="PS50968"/>
    </source>
</evidence>